<dbReference type="EMBL" id="UYRT01029407">
    <property type="protein sequence ID" value="VDK69649.1"/>
    <property type="molecule type" value="Genomic_DNA"/>
</dbReference>
<feature type="repeat" description="Filamin" evidence="3">
    <location>
        <begin position="166"/>
        <end position="224"/>
    </location>
</feature>
<comment type="similarity">
    <text evidence="1">Belongs to the filamin family.</text>
</comment>
<dbReference type="WBParaSite" id="GPUH_0000924401-mRNA-1">
    <property type="protein sequence ID" value="GPUH_0000924401-mRNA-1"/>
    <property type="gene ID" value="GPUH_0000924401"/>
</dbReference>
<organism evidence="6">
    <name type="scientific">Gongylonema pulchrum</name>
    <dbReference type="NCBI Taxonomy" id="637853"/>
    <lineage>
        <taxon>Eukaryota</taxon>
        <taxon>Metazoa</taxon>
        <taxon>Ecdysozoa</taxon>
        <taxon>Nematoda</taxon>
        <taxon>Chromadorea</taxon>
        <taxon>Rhabditida</taxon>
        <taxon>Spirurina</taxon>
        <taxon>Spiruromorpha</taxon>
        <taxon>Spiruroidea</taxon>
        <taxon>Gongylonematidae</taxon>
        <taxon>Gongylonema</taxon>
    </lineage>
</organism>
<dbReference type="AlphaFoldDB" id="A0A183DKJ3"/>
<evidence type="ECO:0000313" key="6">
    <source>
        <dbReference type="WBParaSite" id="GPUH_0000924401-mRNA-1"/>
    </source>
</evidence>
<evidence type="ECO:0000256" key="1">
    <source>
        <dbReference type="ARBA" id="ARBA00009238"/>
    </source>
</evidence>
<dbReference type="Proteomes" id="UP000271098">
    <property type="component" value="Unassembled WGS sequence"/>
</dbReference>
<evidence type="ECO:0000313" key="4">
    <source>
        <dbReference type="EMBL" id="VDK69649.1"/>
    </source>
</evidence>
<evidence type="ECO:0000256" key="2">
    <source>
        <dbReference type="ARBA" id="ARBA00022737"/>
    </source>
</evidence>
<proteinExistence type="inferred from homology"/>
<dbReference type="InterPro" id="IPR013783">
    <property type="entry name" value="Ig-like_fold"/>
</dbReference>
<dbReference type="InterPro" id="IPR017868">
    <property type="entry name" value="Filamin/ABP280_repeat-like"/>
</dbReference>
<gene>
    <name evidence="4" type="ORF">GPUH_LOCUS9232</name>
</gene>
<dbReference type="Gene3D" id="2.60.40.10">
    <property type="entry name" value="Immunoglobulins"/>
    <property type="match status" value="3"/>
</dbReference>
<dbReference type="PROSITE" id="PS50194">
    <property type="entry name" value="FILAMIN_REPEAT"/>
    <property type="match status" value="3"/>
</dbReference>
<keyword evidence="5" id="KW-1185">Reference proteome</keyword>
<reference evidence="4 5" key="2">
    <citation type="submission" date="2018-11" db="EMBL/GenBank/DDBJ databases">
        <authorList>
            <consortium name="Pathogen Informatics"/>
        </authorList>
    </citation>
    <scope>NUCLEOTIDE SEQUENCE [LARGE SCALE GENOMIC DNA]</scope>
</reference>
<dbReference type="GO" id="GO:0030036">
    <property type="term" value="P:actin cytoskeleton organization"/>
    <property type="evidence" value="ECO:0007669"/>
    <property type="project" value="InterPro"/>
</dbReference>
<dbReference type="InterPro" id="IPR044801">
    <property type="entry name" value="Filamin"/>
</dbReference>
<feature type="repeat" description="Filamin" evidence="3">
    <location>
        <begin position="92"/>
        <end position="165"/>
    </location>
</feature>
<dbReference type="PANTHER" id="PTHR38537">
    <property type="entry name" value="JITTERBUG, ISOFORM N"/>
    <property type="match status" value="1"/>
</dbReference>
<evidence type="ECO:0000256" key="3">
    <source>
        <dbReference type="PROSITE-ProRule" id="PRU00087"/>
    </source>
</evidence>
<dbReference type="GO" id="GO:0051015">
    <property type="term" value="F:actin filament binding"/>
    <property type="evidence" value="ECO:0007669"/>
    <property type="project" value="InterPro"/>
</dbReference>
<reference evidence="6" key="1">
    <citation type="submission" date="2016-06" db="UniProtKB">
        <authorList>
            <consortium name="WormBaseParasite"/>
        </authorList>
    </citation>
    <scope>IDENTIFICATION</scope>
</reference>
<accession>A0A183DKJ3</accession>
<protein>
    <submittedName>
        <fullName evidence="6">Filamin-A</fullName>
    </submittedName>
</protein>
<dbReference type="InterPro" id="IPR014756">
    <property type="entry name" value="Ig_E-set"/>
</dbReference>
<dbReference type="SUPFAM" id="SSF81296">
    <property type="entry name" value="E set domains"/>
    <property type="match status" value="3"/>
</dbReference>
<dbReference type="Pfam" id="PF00630">
    <property type="entry name" value="Filamin"/>
    <property type="match status" value="3"/>
</dbReference>
<name>A0A183DKJ3_9BILA</name>
<dbReference type="InterPro" id="IPR001298">
    <property type="entry name" value="Filamin/ABP280_rpt"/>
</dbReference>
<evidence type="ECO:0000313" key="5">
    <source>
        <dbReference type="Proteomes" id="UP000271098"/>
    </source>
</evidence>
<sequence length="224" mass="24116">MQTFNLYTKEAGGGELKVTVEGPSKAEMHIHENGDGSCSVDYKVSKSGEYVMGIKFNNEHIPESPFKVYVPPVTDEAVPLELASFPEWGAPGKKCAFSVLANCAPNQLEAKVRTPSNKIKPVEIIQAADGESYTFQFIPSETGVHYIDVTLNGLPIRNSPFGLRIRADCDPTAVIVSGAGIRNGHTGRECEFMVNTKDAGSGLLQIQVDGPSKVTLDACEVKVT</sequence>
<dbReference type="SMART" id="SM00557">
    <property type="entry name" value="IG_FLMN"/>
    <property type="match status" value="2"/>
</dbReference>
<dbReference type="PANTHER" id="PTHR38537:SF8">
    <property type="entry name" value="FILAMIN-A"/>
    <property type="match status" value="1"/>
</dbReference>
<keyword evidence="2" id="KW-0677">Repeat</keyword>
<dbReference type="OrthoDB" id="5334309at2759"/>
<feature type="repeat" description="Filamin" evidence="3">
    <location>
        <begin position="1"/>
        <end position="70"/>
    </location>
</feature>